<dbReference type="Proteomes" id="UP000054166">
    <property type="component" value="Unassembled WGS sequence"/>
</dbReference>
<dbReference type="InParanoid" id="A0A0C3B1T2"/>
<sequence length="721" mass="82092">VLLASIRSKGTCPCPRCLIPLSRVQNLGMKLDMKQRRTLARVDDENRRSKVDLARDIIYNRNFAVNSTHVEALLKAESLVPTANAFSKKLAPFGFNFFCMLLVDLMHEFELGVWKALFIHLLRMLNAMDKSLINELDRRFRQVPTFGRDTIRRFSSNVSEMKKLAARDFEDLLQCAIPVFDGLLPEPHNGAVLRLLFICGHWHGLAKLRMHTDLTLKIFDDETTRMGAEFRKFNDNTCPAFETHELNRETEARKRRRSKKAKTTDALLAQIPTSAAPRSEAEGPLPKKFNLQTYKYHSLGDHGYTIRTYGTTDSYSTEPGELEHRSPKARFKRTDKKQFVKQVAQIERRQARLRRIRSRLPVHVLHRRERVVGSPLAHHHIGCSQNNYEHIGTFLRKHAGDPATQNFLSKLKQHLLPRVLTTLQIQASSLQSHSTVNDESSTYDPNTILFKHDRMYQHNIARFNYTSYDVRRSDDVVNASTPHHNIMVLSASDENDSTTSHPFKYAQVLGIFHVNVVYVGPGMVNYQPHRTEFLWVRWYQSTGMLGGWKNHKLDRIRFAPMSADDTFGFVDPADVLRACHVIPAFAKGKRHVDGMGLSCFVDRDMLMRYHYGLGVGHAYSHSSSSSRYGRRPATEPQDEDTCNFNSELLENEGHDVAGEIATNILTERDGAETDSEPECDESEHDGSSSDDSSNCDGQHEGSGGNTSDEDLLAMDEMYGLE</sequence>
<name>A0A0C3B1T2_PILCF</name>
<feature type="region of interest" description="Disordered" evidence="1">
    <location>
        <begin position="664"/>
        <end position="721"/>
    </location>
</feature>
<evidence type="ECO:0000256" key="1">
    <source>
        <dbReference type="SAM" id="MobiDB-lite"/>
    </source>
</evidence>
<reference evidence="2 3" key="1">
    <citation type="submission" date="2014-04" db="EMBL/GenBank/DDBJ databases">
        <authorList>
            <consortium name="DOE Joint Genome Institute"/>
            <person name="Kuo A."/>
            <person name="Tarkka M."/>
            <person name="Buscot F."/>
            <person name="Kohler A."/>
            <person name="Nagy L.G."/>
            <person name="Floudas D."/>
            <person name="Copeland A."/>
            <person name="Barry K.W."/>
            <person name="Cichocki N."/>
            <person name="Veneault-Fourrey C."/>
            <person name="LaButti K."/>
            <person name="Lindquist E.A."/>
            <person name="Lipzen A."/>
            <person name="Lundell T."/>
            <person name="Morin E."/>
            <person name="Murat C."/>
            <person name="Sun H."/>
            <person name="Tunlid A."/>
            <person name="Henrissat B."/>
            <person name="Grigoriev I.V."/>
            <person name="Hibbett D.S."/>
            <person name="Martin F."/>
            <person name="Nordberg H.P."/>
            <person name="Cantor M.N."/>
            <person name="Hua S.X."/>
        </authorList>
    </citation>
    <scope>NUCLEOTIDE SEQUENCE [LARGE SCALE GENOMIC DNA]</scope>
    <source>
        <strain evidence="2 3">F 1598</strain>
    </source>
</reference>
<organism evidence="2 3">
    <name type="scientific">Piloderma croceum (strain F 1598)</name>
    <dbReference type="NCBI Taxonomy" id="765440"/>
    <lineage>
        <taxon>Eukaryota</taxon>
        <taxon>Fungi</taxon>
        <taxon>Dikarya</taxon>
        <taxon>Basidiomycota</taxon>
        <taxon>Agaricomycotina</taxon>
        <taxon>Agaricomycetes</taxon>
        <taxon>Agaricomycetidae</taxon>
        <taxon>Atheliales</taxon>
        <taxon>Atheliaceae</taxon>
        <taxon>Piloderma</taxon>
    </lineage>
</organism>
<evidence type="ECO:0000313" key="2">
    <source>
        <dbReference type="EMBL" id="KIM71192.1"/>
    </source>
</evidence>
<proteinExistence type="predicted"/>
<gene>
    <name evidence="2" type="ORF">PILCRDRAFT_830504</name>
</gene>
<dbReference type="OrthoDB" id="3208495at2759"/>
<reference evidence="3" key="2">
    <citation type="submission" date="2015-01" db="EMBL/GenBank/DDBJ databases">
        <title>Evolutionary Origins and Diversification of the Mycorrhizal Mutualists.</title>
        <authorList>
            <consortium name="DOE Joint Genome Institute"/>
            <consortium name="Mycorrhizal Genomics Consortium"/>
            <person name="Kohler A."/>
            <person name="Kuo A."/>
            <person name="Nagy L.G."/>
            <person name="Floudas D."/>
            <person name="Copeland A."/>
            <person name="Barry K.W."/>
            <person name="Cichocki N."/>
            <person name="Veneault-Fourrey C."/>
            <person name="LaButti K."/>
            <person name="Lindquist E.A."/>
            <person name="Lipzen A."/>
            <person name="Lundell T."/>
            <person name="Morin E."/>
            <person name="Murat C."/>
            <person name="Riley R."/>
            <person name="Ohm R."/>
            <person name="Sun H."/>
            <person name="Tunlid A."/>
            <person name="Henrissat B."/>
            <person name="Grigoriev I.V."/>
            <person name="Hibbett D.S."/>
            <person name="Martin F."/>
        </authorList>
    </citation>
    <scope>NUCLEOTIDE SEQUENCE [LARGE SCALE GENOMIC DNA]</scope>
    <source>
        <strain evidence="3">F 1598</strain>
    </source>
</reference>
<dbReference type="HOGENOM" id="CLU_002498_0_1_1"/>
<accession>A0A0C3B1T2</accession>
<feature type="non-terminal residue" evidence="2">
    <location>
        <position position="1"/>
    </location>
</feature>
<feature type="region of interest" description="Disordered" evidence="1">
    <location>
        <begin position="248"/>
        <end position="286"/>
    </location>
</feature>
<dbReference type="AlphaFoldDB" id="A0A0C3B1T2"/>
<evidence type="ECO:0000313" key="3">
    <source>
        <dbReference type="Proteomes" id="UP000054166"/>
    </source>
</evidence>
<dbReference type="EMBL" id="KN833418">
    <property type="protein sequence ID" value="KIM71192.1"/>
    <property type="molecule type" value="Genomic_DNA"/>
</dbReference>
<protein>
    <submittedName>
        <fullName evidence="2">Uncharacterized protein</fullName>
    </submittedName>
</protein>
<keyword evidence="3" id="KW-1185">Reference proteome</keyword>
<feature type="region of interest" description="Disordered" evidence="1">
    <location>
        <begin position="620"/>
        <end position="641"/>
    </location>
</feature>
<feature type="compositionally biased region" description="Acidic residues" evidence="1">
    <location>
        <begin position="672"/>
        <end position="683"/>
    </location>
</feature>
<dbReference type="STRING" id="765440.A0A0C3B1T2"/>